<evidence type="ECO:0000256" key="4">
    <source>
        <dbReference type="SAM" id="SignalP"/>
    </source>
</evidence>
<organism evidence="5 6">
    <name type="scientific">Sphingomonas glacialis</name>
    <dbReference type="NCBI Taxonomy" id="658225"/>
    <lineage>
        <taxon>Bacteria</taxon>
        <taxon>Pseudomonadati</taxon>
        <taxon>Pseudomonadota</taxon>
        <taxon>Alphaproteobacteria</taxon>
        <taxon>Sphingomonadales</taxon>
        <taxon>Sphingomonadaceae</taxon>
        <taxon>Sphingomonas</taxon>
    </lineage>
</organism>
<dbReference type="AlphaFoldDB" id="A0A502FIW8"/>
<dbReference type="RefSeq" id="WP_140851786.1">
    <property type="nucleotide sequence ID" value="NZ_RCZC01000007.1"/>
</dbReference>
<evidence type="ECO:0000256" key="3">
    <source>
        <dbReference type="SAM" id="MobiDB-lite"/>
    </source>
</evidence>
<feature type="chain" id="PRO_5021392113" evidence="4">
    <location>
        <begin position="18"/>
        <end position="473"/>
    </location>
</feature>
<keyword evidence="2" id="KW-0378">Hydrolase</keyword>
<dbReference type="OrthoDB" id="5372081at2"/>
<comment type="caution">
    <text evidence="5">The sequence shown here is derived from an EMBL/GenBank/DDBJ whole genome shotgun (WGS) entry which is preliminary data.</text>
</comment>
<dbReference type="GO" id="GO:0004185">
    <property type="term" value="F:serine-type carboxypeptidase activity"/>
    <property type="evidence" value="ECO:0007669"/>
    <property type="project" value="InterPro"/>
</dbReference>
<accession>A0A502FIW8</accession>
<dbReference type="GO" id="GO:0006508">
    <property type="term" value="P:proteolysis"/>
    <property type="evidence" value="ECO:0007669"/>
    <property type="project" value="InterPro"/>
</dbReference>
<evidence type="ECO:0000256" key="2">
    <source>
        <dbReference type="ARBA" id="ARBA00022801"/>
    </source>
</evidence>
<name>A0A502FIW8_9SPHN</name>
<dbReference type="PRINTS" id="PR00922">
    <property type="entry name" value="DADACBPTASE3"/>
</dbReference>
<keyword evidence="5" id="KW-0121">Carboxypeptidase</keyword>
<dbReference type="SUPFAM" id="SSF56601">
    <property type="entry name" value="beta-lactamase/transpeptidase-like"/>
    <property type="match status" value="1"/>
</dbReference>
<sequence length="473" mass="48654">MTPLLLGLLLAAPTAAASPSDAVASALAQAGPGTRIGLVVTDEQGREIVAIRPDERFVPASNTKIFTTAAAFATLDMTAADGGGGAEVRLEGQDAVLVGHGDARLSSATDCRVDCLAELARAVAARTHVVHDVIGDDSAFPDERWPQGMSWNNQAGRYGTAISALTIDDNVVELSVTPGTQGASPAITGDGYYRIENRAITVAGGKTALEVTRLPGSDTLRITGSVGTGAAPRPLLVGLDDPAHRAAWRLARLLRENGVRVTGSVTVRHRPLSPADDPEVRGGAPAPRPPAPPAALARLAPPPLGDDARLTNKVSQNLHAELFLRRVAAASGSGSVADGRAAVIGMLSAIGVPRWQYDFADGSGMSSYNRVTPRATITLLRWIAAQPWGPAWRATLPVGGVDGTLAARFHGTALDGRLFAKTGSLNATNAVSGYLTAASGHVLTFAAFCNDVPGDASATKAIDAALLAVAAEH</sequence>
<keyword evidence="6" id="KW-1185">Reference proteome</keyword>
<feature type="signal peptide" evidence="4">
    <location>
        <begin position="1"/>
        <end position="17"/>
    </location>
</feature>
<evidence type="ECO:0000313" key="5">
    <source>
        <dbReference type="EMBL" id="TPG49361.1"/>
    </source>
</evidence>
<comment type="similarity">
    <text evidence="1">Belongs to the peptidase S13 family.</text>
</comment>
<dbReference type="Proteomes" id="UP000319931">
    <property type="component" value="Unassembled WGS sequence"/>
</dbReference>
<dbReference type="Gene3D" id="3.50.80.20">
    <property type="entry name" value="D-Ala-D-Ala carboxypeptidase C, peptidase S13"/>
    <property type="match status" value="1"/>
</dbReference>
<dbReference type="Pfam" id="PF02113">
    <property type="entry name" value="Peptidase_S13"/>
    <property type="match status" value="2"/>
</dbReference>
<keyword evidence="5" id="KW-0645">Protease</keyword>
<feature type="region of interest" description="Disordered" evidence="3">
    <location>
        <begin position="268"/>
        <end position="310"/>
    </location>
</feature>
<dbReference type="GO" id="GO:0000270">
    <property type="term" value="P:peptidoglycan metabolic process"/>
    <property type="evidence" value="ECO:0007669"/>
    <property type="project" value="TreeGrafter"/>
</dbReference>
<reference evidence="5 6" key="1">
    <citation type="journal article" date="2019" name="Environ. Microbiol.">
        <title>Species interactions and distinct microbial communities in high Arctic permafrost affected cryosols are associated with the CH4 and CO2 gas fluxes.</title>
        <authorList>
            <person name="Altshuler I."/>
            <person name="Hamel J."/>
            <person name="Turney S."/>
            <person name="Magnuson E."/>
            <person name="Levesque R."/>
            <person name="Greer C."/>
            <person name="Whyte L.G."/>
        </authorList>
    </citation>
    <scope>NUCLEOTIDE SEQUENCE [LARGE SCALE GENOMIC DNA]</scope>
    <source>
        <strain evidence="5 6">E6.1</strain>
    </source>
</reference>
<evidence type="ECO:0000256" key="1">
    <source>
        <dbReference type="ARBA" id="ARBA00006096"/>
    </source>
</evidence>
<dbReference type="PANTHER" id="PTHR30023">
    <property type="entry name" value="D-ALANYL-D-ALANINE CARBOXYPEPTIDASE"/>
    <property type="match status" value="1"/>
</dbReference>
<proteinExistence type="inferred from homology"/>
<dbReference type="EMBL" id="RCZC01000007">
    <property type="protein sequence ID" value="TPG49361.1"/>
    <property type="molecule type" value="Genomic_DNA"/>
</dbReference>
<dbReference type="Gene3D" id="3.40.710.10">
    <property type="entry name" value="DD-peptidase/beta-lactamase superfamily"/>
    <property type="match status" value="2"/>
</dbReference>
<dbReference type="InterPro" id="IPR000667">
    <property type="entry name" value="Peptidase_S13"/>
</dbReference>
<keyword evidence="4" id="KW-0732">Signal</keyword>
<gene>
    <name evidence="5" type="ORF">EAH76_18605</name>
</gene>
<protein>
    <submittedName>
        <fullName evidence="5">D-alanyl-D-alanine carboxypeptidase/D-alanyl-D-alanine-endopeptidase</fullName>
    </submittedName>
</protein>
<evidence type="ECO:0000313" key="6">
    <source>
        <dbReference type="Proteomes" id="UP000319931"/>
    </source>
</evidence>
<dbReference type="PANTHER" id="PTHR30023:SF0">
    <property type="entry name" value="PENICILLIN-SENSITIVE CARBOXYPEPTIDASE A"/>
    <property type="match status" value="1"/>
</dbReference>
<dbReference type="InterPro" id="IPR012338">
    <property type="entry name" value="Beta-lactam/transpept-like"/>
</dbReference>